<dbReference type="VEuPathDB" id="FungiDB:ASPFODRAFT_669869"/>
<dbReference type="AlphaFoldDB" id="A0A1M3SY93"/>
<evidence type="ECO:0000313" key="3">
    <source>
        <dbReference type="Proteomes" id="UP000184063"/>
    </source>
</evidence>
<name>A0A1M3SY93_ASPLC</name>
<evidence type="ECO:0000313" key="2">
    <source>
        <dbReference type="EMBL" id="OJZ79484.1"/>
    </source>
</evidence>
<organism evidence="2 3">
    <name type="scientific">Aspergillus luchuensis (strain CBS 106.47)</name>
    <dbReference type="NCBI Taxonomy" id="1137211"/>
    <lineage>
        <taxon>Eukaryota</taxon>
        <taxon>Fungi</taxon>
        <taxon>Dikarya</taxon>
        <taxon>Ascomycota</taxon>
        <taxon>Pezizomycotina</taxon>
        <taxon>Eurotiomycetes</taxon>
        <taxon>Eurotiomycetidae</taxon>
        <taxon>Eurotiales</taxon>
        <taxon>Aspergillaceae</taxon>
        <taxon>Aspergillus</taxon>
        <taxon>Aspergillus subgen. Circumdati</taxon>
    </lineage>
</organism>
<protein>
    <submittedName>
        <fullName evidence="2">Uncharacterized protein</fullName>
    </submittedName>
</protein>
<evidence type="ECO:0000256" key="1">
    <source>
        <dbReference type="SAM" id="MobiDB-lite"/>
    </source>
</evidence>
<gene>
    <name evidence="2" type="ORF">ASPFODRAFT_669869</name>
</gene>
<reference evidence="3" key="1">
    <citation type="journal article" date="2017" name="Genome Biol.">
        <title>Comparative genomics reveals high biological diversity and specific adaptations in the industrially and medically important fungal genus Aspergillus.</title>
        <authorList>
            <person name="de Vries R.P."/>
            <person name="Riley R."/>
            <person name="Wiebenga A."/>
            <person name="Aguilar-Osorio G."/>
            <person name="Amillis S."/>
            <person name="Uchima C.A."/>
            <person name="Anderluh G."/>
            <person name="Asadollahi M."/>
            <person name="Askin M."/>
            <person name="Barry K."/>
            <person name="Battaglia E."/>
            <person name="Bayram O."/>
            <person name="Benocci T."/>
            <person name="Braus-Stromeyer S.A."/>
            <person name="Caldana C."/>
            <person name="Canovas D."/>
            <person name="Cerqueira G.C."/>
            <person name="Chen F."/>
            <person name="Chen W."/>
            <person name="Choi C."/>
            <person name="Clum A."/>
            <person name="Dos Santos R.A."/>
            <person name="Damasio A.R."/>
            <person name="Diallinas G."/>
            <person name="Emri T."/>
            <person name="Fekete E."/>
            <person name="Flipphi M."/>
            <person name="Freyberg S."/>
            <person name="Gallo A."/>
            <person name="Gournas C."/>
            <person name="Habgood R."/>
            <person name="Hainaut M."/>
            <person name="Harispe M.L."/>
            <person name="Henrissat B."/>
            <person name="Hilden K.S."/>
            <person name="Hope R."/>
            <person name="Hossain A."/>
            <person name="Karabika E."/>
            <person name="Karaffa L."/>
            <person name="Karanyi Z."/>
            <person name="Krasevec N."/>
            <person name="Kuo A."/>
            <person name="Kusch H."/>
            <person name="LaButti K."/>
            <person name="Lagendijk E.L."/>
            <person name="Lapidus A."/>
            <person name="Levasseur A."/>
            <person name="Lindquist E."/>
            <person name="Lipzen A."/>
            <person name="Logrieco A.F."/>
            <person name="MacCabe A."/>
            <person name="Maekelae M.R."/>
            <person name="Malavazi I."/>
            <person name="Melin P."/>
            <person name="Meyer V."/>
            <person name="Mielnichuk N."/>
            <person name="Miskei M."/>
            <person name="Molnar A.P."/>
            <person name="Mule G."/>
            <person name="Ngan C.Y."/>
            <person name="Orejas M."/>
            <person name="Orosz E."/>
            <person name="Ouedraogo J.P."/>
            <person name="Overkamp K.M."/>
            <person name="Park H.-S."/>
            <person name="Perrone G."/>
            <person name="Piumi F."/>
            <person name="Punt P.J."/>
            <person name="Ram A.F."/>
            <person name="Ramon A."/>
            <person name="Rauscher S."/>
            <person name="Record E."/>
            <person name="Riano-Pachon D.M."/>
            <person name="Robert V."/>
            <person name="Roehrig J."/>
            <person name="Ruller R."/>
            <person name="Salamov A."/>
            <person name="Salih N.S."/>
            <person name="Samson R.A."/>
            <person name="Sandor E."/>
            <person name="Sanguinetti M."/>
            <person name="Schuetze T."/>
            <person name="Sepcic K."/>
            <person name="Shelest E."/>
            <person name="Sherlock G."/>
            <person name="Sophianopoulou V."/>
            <person name="Squina F.M."/>
            <person name="Sun H."/>
            <person name="Susca A."/>
            <person name="Todd R.B."/>
            <person name="Tsang A."/>
            <person name="Unkles S.E."/>
            <person name="van de Wiele N."/>
            <person name="van Rossen-Uffink D."/>
            <person name="Oliveira J.V."/>
            <person name="Vesth T.C."/>
            <person name="Visser J."/>
            <person name="Yu J.-H."/>
            <person name="Zhou M."/>
            <person name="Andersen M.R."/>
            <person name="Archer D.B."/>
            <person name="Baker S.E."/>
            <person name="Benoit I."/>
            <person name="Brakhage A.A."/>
            <person name="Braus G.H."/>
            <person name="Fischer R."/>
            <person name="Frisvad J.C."/>
            <person name="Goldman G.H."/>
            <person name="Houbraken J."/>
            <person name="Oakley B."/>
            <person name="Pocsi I."/>
            <person name="Scazzocchio C."/>
            <person name="Seiboth B."/>
            <person name="vanKuyk P.A."/>
            <person name="Wortman J."/>
            <person name="Dyer P.S."/>
            <person name="Grigoriev I.V."/>
        </authorList>
    </citation>
    <scope>NUCLEOTIDE SEQUENCE [LARGE SCALE GENOMIC DNA]</scope>
    <source>
        <strain evidence="3">CBS 106.47</strain>
    </source>
</reference>
<dbReference type="Proteomes" id="UP000184063">
    <property type="component" value="Unassembled WGS sequence"/>
</dbReference>
<proteinExistence type="predicted"/>
<accession>A0A1M3SY93</accession>
<dbReference type="EMBL" id="KV878321">
    <property type="protein sequence ID" value="OJZ79484.1"/>
    <property type="molecule type" value="Genomic_DNA"/>
</dbReference>
<sequence>MSASLSRHSSPHFFFLRREASPSSSFSLPKTPSPPTSSPVVPRVAADSPLDPWSLTAWETVDLPASSPAVSRSSTFLVASLLPRIVQLLKALYGIYAWSLGLYICSCCRSHLTDTHRWQGHATLTATTPSLLCPACRMRFPVKEWA</sequence>
<feature type="region of interest" description="Disordered" evidence="1">
    <location>
        <begin position="22"/>
        <end position="42"/>
    </location>
</feature>